<dbReference type="Gene3D" id="1.25.40.10">
    <property type="entry name" value="Tetratricopeptide repeat domain"/>
    <property type="match status" value="2"/>
</dbReference>
<dbReference type="RefSeq" id="WP_184167262.1">
    <property type="nucleotide sequence ID" value="NZ_JACHLC010000007.1"/>
</dbReference>
<comment type="caution">
    <text evidence="4">The sequence shown here is derived from an EMBL/GenBank/DDBJ whole genome shotgun (WGS) entry which is preliminary data.</text>
</comment>
<dbReference type="PANTHER" id="PTHR34220">
    <property type="entry name" value="SENSOR HISTIDINE KINASE YPDA"/>
    <property type="match status" value="1"/>
</dbReference>
<dbReference type="GO" id="GO:0016020">
    <property type="term" value="C:membrane"/>
    <property type="evidence" value="ECO:0007669"/>
    <property type="project" value="InterPro"/>
</dbReference>
<dbReference type="Proteomes" id="UP000589738">
    <property type="component" value="Unassembled WGS sequence"/>
</dbReference>
<dbReference type="GO" id="GO:0000155">
    <property type="term" value="F:phosphorelay sensor kinase activity"/>
    <property type="evidence" value="ECO:0007669"/>
    <property type="project" value="InterPro"/>
</dbReference>
<feature type="domain" description="Histidine kinase/HSP90-like ATPase" evidence="2">
    <location>
        <begin position="563"/>
        <end position="660"/>
    </location>
</feature>
<gene>
    <name evidence="4" type="ORF">HNP36_003736</name>
</gene>
<dbReference type="SUPFAM" id="SSF48452">
    <property type="entry name" value="TPR-like"/>
    <property type="match status" value="2"/>
</dbReference>
<dbReference type="InterPro" id="IPR003594">
    <property type="entry name" value="HATPase_dom"/>
</dbReference>
<dbReference type="AlphaFoldDB" id="A0A841NFJ8"/>
<dbReference type="InterPro" id="IPR011990">
    <property type="entry name" value="TPR-like_helical_dom_sf"/>
</dbReference>
<keyword evidence="5" id="KW-1185">Reference proteome</keyword>
<dbReference type="SMART" id="SM00028">
    <property type="entry name" value="TPR"/>
    <property type="match status" value="6"/>
</dbReference>
<evidence type="ECO:0000259" key="3">
    <source>
        <dbReference type="Pfam" id="PF06580"/>
    </source>
</evidence>
<protein>
    <submittedName>
        <fullName evidence="4">Tetratricopeptide (TPR) repeat protein</fullName>
    </submittedName>
</protein>
<evidence type="ECO:0000313" key="4">
    <source>
        <dbReference type="EMBL" id="MBB6372618.1"/>
    </source>
</evidence>
<proteinExistence type="predicted"/>
<dbReference type="EMBL" id="JACHLC010000007">
    <property type="protein sequence ID" value="MBB6372618.1"/>
    <property type="molecule type" value="Genomic_DNA"/>
</dbReference>
<dbReference type="InterPro" id="IPR010559">
    <property type="entry name" value="Sig_transdc_His_kin_internal"/>
</dbReference>
<dbReference type="Pfam" id="PF02518">
    <property type="entry name" value="HATPase_c"/>
    <property type="match status" value="1"/>
</dbReference>
<dbReference type="SUPFAM" id="SSF55874">
    <property type="entry name" value="ATPase domain of HSP90 chaperone/DNA topoisomerase II/histidine kinase"/>
    <property type="match status" value="1"/>
</dbReference>
<dbReference type="Gene3D" id="3.30.565.10">
    <property type="entry name" value="Histidine kinase-like ATPase, C-terminal domain"/>
    <property type="match status" value="1"/>
</dbReference>
<organism evidence="4 5">
    <name type="scientific">Chryseobacterium shigense</name>
    <dbReference type="NCBI Taxonomy" id="297244"/>
    <lineage>
        <taxon>Bacteria</taxon>
        <taxon>Pseudomonadati</taxon>
        <taxon>Bacteroidota</taxon>
        <taxon>Flavobacteriia</taxon>
        <taxon>Flavobacteriales</taxon>
        <taxon>Weeksellaceae</taxon>
        <taxon>Chryseobacterium group</taxon>
        <taxon>Chryseobacterium</taxon>
    </lineage>
</organism>
<dbReference type="InterPro" id="IPR019734">
    <property type="entry name" value="TPR_rpt"/>
</dbReference>
<sequence length="665" mass="77692">MRKILFFVLLNYFAFGQDKRIDSLKNELKSKTDTESKVDLYEKIITLYWTESIDSAFSYTNRLKKLSLEKKHLNGIIISEIYTAVNYEAIDKMDISDSIFKKIINKIPSDEFKLKGIYYYNYGNHLFYKHQLQEAILEYEKAINNYKKINDDKTIARIKLNLGYLYANQNNFFKSTLLYEETIPILQKHKDWLGLSAVYGRIGVNFGSLSMNEKAIEYHKKGLSIDRKYNLMENEAYTLANIATEYAELKHYKLSKEYYNLAIDKFRILKSDNNLLINRLQLALIKYKEGNFDDALKDLRKIATHKNNKMPLSYYHLYANLMANSGNFKEAKIHFETSLDILQKDQNKTGEKDLIYDYLHFRLKKNNDKELLHLLEKYDSIERKINSDENKMYFTNWNTKYQTAEKEDQIKSQQLELEKEKTNRNVAISSIGFLLLLSGGGFLFFKNHQQQKELQNQNTLLSLQHSLNAMELQSLNKQLDPHEIKNLLAFISPEIQEKAPESYKNMLKLFNITKASLNSHSLTESIKTQINQIEDFLSLEKSMLSEPLEYSIENKIENEDVQIPRLMLKNLVENAIKHGIKGKENGGKIKVKLLEKDNFIFISIDDSGKGRNQNILSDSGIGTSTYQKLFTTLNQKNKENAIFEITDKEQGTKVEVKIPKDYKYS</sequence>
<dbReference type="InterPro" id="IPR050640">
    <property type="entry name" value="Bact_2-comp_sensor_kinase"/>
</dbReference>
<evidence type="ECO:0000256" key="1">
    <source>
        <dbReference type="SAM" id="Coils"/>
    </source>
</evidence>
<reference evidence="4 5" key="1">
    <citation type="submission" date="2020-08" db="EMBL/GenBank/DDBJ databases">
        <title>Functional genomics of gut bacteria from endangered species of beetles.</title>
        <authorList>
            <person name="Carlos-Shanley C."/>
        </authorList>
    </citation>
    <scope>NUCLEOTIDE SEQUENCE [LARGE SCALE GENOMIC DNA]</scope>
    <source>
        <strain evidence="4 5">S00136</strain>
    </source>
</reference>
<feature type="coiled-coil region" evidence="1">
    <location>
        <begin position="371"/>
        <end position="423"/>
    </location>
</feature>
<dbReference type="Pfam" id="PF06580">
    <property type="entry name" value="His_kinase"/>
    <property type="match status" value="1"/>
</dbReference>
<feature type="domain" description="Signal transduction histidine kinase internal region" evidence="3">
    <location>
        <begin position="470"/>
        <end position="544"/>
    </location>
</feature>
<dbReference type="PANTHER" id="PTHR34220:SF7">
    <property type="entry name" value="SENSOR HISTIDINE KINASE YPDA"/>
    <property type="match status" value="1"/>
</dbReference>
<evidence type="ECO:0000313" key="5">
    <source>
        <dbReference type="Proteomes" id="UP000589738"/>
    </source>
</evidence>
<accession>A0A841NFJ8</accession>
<evidence type="ECO:0000259" key="2">
    <source>
        <dbReference type="Pfam" id="PF02518"/>
    </source>
</evidence>
<name>A0A841NFJ8_9FLAO</name>
<dbReference type="InterPro" id="IPR036890">
    <property type="entry name" value="HATPase_C_sf"/>
</dbReference>
<keyword evidence="1" id="KW-0175">Coiled coil</keyword>